<dbReference type="AlphaFoldDB" id="A0A7W5AQX1"/>
<dbReference type="EMBL" id="JACHXF010000024">
    <property type="protein sequence ID" value="MBB3100289.1"/>
    <property type="molecule type" value="Genomic_DNA"/>
</dbReference>
<evidence type="ECO:0000313" key="2">
    <source>
        <dbReference type="EMBL" id="MBB3100289.1"/>
    </source>
</evidence>
<keyword evidence="3" id="KW-1185">Reference proteome</keyword>
<dbReference type="Proteomes" id="UP000590749">
    <property type="component" value="Unassembled WGS sequence"/>
</dbReference>
<organism evidence="2 3">
    <name type="scientific">Actinoplanes campanulatus</name>
    <dbReference type="NCBI Taxonomy" id="113559"/>
    <lineage>
        <taxon>Bacteria</taxon>
        <taxon>Bacillati</taxon>
        <taxon>Actinomycetota</taxon>
        <taxon>Actinomycetes</taxon>
        <taxon>Micromonosporales</taxon>
        <taxon>Micromonosporaceae</taxon>
        <taxon>Actinoplanes</taxon>
    </lineage>
</organism>
<protein>
    <submittedName>
        <fullName evidence="2">Uncharacterized protein</fullName>
    </submittedName>
</protein>
<accession>A0A7W5AQX1</accession>
<comment type="caution">
    <text evidence="2">The sequence shown here is derived from an EMBL/GenBank/DDBJ whole genome shotgun (WGS) entry which is preliminary data.</text>
</comment>
<gene>
    <name evidence="2" type="ORF">FHR83_008011</name>
</gene>
<keyword evidence="1" id="KW-1133">Transmembrane helix</keyword>
<proteinExistence type="predicted"/>
<evidence type="ECO:0000256" key="1">
    <source>
        <dbReference type="SAM" id="Phobius"/>
    </source>
</evidence>
<keyword evidence="1" id="KW-0812">Transmembrane</keyword>
<reference evidence="2 3" key="1">
    <citation type="submission" date="2020-08" db="EMBL/GenBank/DDBJ databases">
        <title>Genomic Encyclopedia of Type Strains, Phase III (KMG-III): the genomes of soil and plant-associated and newly described type strains.</title>
        <authorList>
            <person name="Whitman W."/>
        </authorList>
    </citation>
    <scope>NUCLEOTIDE SEQUENCE [LARGE SCALE GENOMIC DNA]</scope>
    <source>
        <strain evidence="2 3">CECT 3287</strain>
    </source>
</reference>
<name>A0A7W5AQX1_9ACTN</name>
<sequence>MTERISELLNEAVADVEPATVDPVGAVLRRGRSARRRSALIAAVVCAGLTLSGTVVGARLADGPGVGVAGAVPETPYVDGRTVVAGAVRLPIPDGWRAATSDQPCTDTSRTILIRVHDNERCGMSAVEIFSTPVTMAGGRVTNLGSHVIPGGVVAPPALITLQGGEPGWLERTAGREDVPHPAVSLALPWSQVKFLFRLDSAAAGEFIASMRSAPVGAGTLAVPRTAAIADLVISDASGGVRPEDIGRIRAPETIARLLRLLREQQDAVADAEACAGAAQATAEITIKAAESVPWGTEPSPVPGPSPAAAPRDTTVVVIALGGDCQEAVSSHGGRVRLSAETIAELKNVYGIGAR</sequence>
<dbReference type="RefSeq" id="WP_183226344.1">
    <property type="nucleotide sequence ID" value="NZ_BMPW01000025.1"/>
</dbReference>
<evidence type="ECO:0000313" key="3">
    <source>
        <dbReference type="Proteomes" id="UP000590749"/>
    </source>
</evidence>
<keyword evidence="1" id="KW-0472">Membrane</keyword>
<feature type="transmembrane region" description="Helical" evidence="1">
    <location>
        <begin position="39"/>
        <end position="58"/>
    </location>
</feature>